<keyword evidence="5" id="KW-0472">Membrane</keyword>
<feature type="non-terminal residue" evidence="7">
    <location>
        <position position="1"/>
    </location>
</feature>
<reference evidence="7 9" key="1">
    <citation type="submission" date="2019-09" db="EMBL/GenBank/DDBJ databases">
        <title>Investigation of probiotic properties of different lactic acid bacteria.</title>
        <authorList>
            <person name="Jaomanjaka F."/>
            <person name="Blanc P."/>
        </authorList>
    </citation>
    <scope>NUCLEOTIDE SEQUENCE [LARGE SCALE GENOMIC DNA]</scope>
    <source>
        <strain evidence="7 9">BIO6272</strain>
    </source>
</reference>
<evidence type="ECO:0000313" key="7">
    <source>
        <dbReference type="EMBL" id="KAB1963077.1"/>
    </source>
</evidence>
<evidence type="ECO:0000256" key="3">
    <source>
        <dbReference type="ARBA" id="ARBA00022692"/>
    </source>
</evidence>
<keyword evidence="2" id="KW-1003">Cell membrane</keyword>
<dbReference type="Proteomes" id="UP000430323">
    <property type="component" value="Unassembled WGS sequence"/>
</dbReference>
<comment type="caution">
    <text evidence="7">The sequence shown here is derived from an EMBL/GenBank/DDBJ whole genome shotgun (WGS) entry which is preliminary data.</text>
</comment>
<dbReference type="GO" id="GO:0005886">
    <property type="term" value="C:plasma membrane"/>
    <property type="evidence" value="ECO:0007669"/>
    <property type="project" value="UniProtKB-SubCell"/>
</dbReference>
<sequence length="26" mass="3022">KVHEIDQDAFIITENVAKVHGGQWRM</sequence>
<keyword evidence="3" id="KW-0812">Transmembrane</keyword>
<evidence type="ECO:0000313" key="9">
    <source>
        <dbReference type="Proteomes" id="UP000430323"/>
    </source>
</evidence>
<evidence type="ECO:0000256" key="5">
    <source>
        <dbReference type="ARBA" id="ARBA00023136"/>
    </source>
</evidence>
<accession>A0A6A1YQJ7</accession>
<dbReference type="EMBL" id="WBOB01000182">
    <property type="protein sequence ID" value="KAB1963077.1"/>
    <property type="molecule type" value="Genomic_DNA"/>
</dbReference>
<dbReference type="RefSeq" id="WP_151495761.1">
    <property type="nucleotide sequence ID" value="NZ_WBOB01000179.1"/>
</dbReference>
<evidence type="ECO:0000256" key="2">
    <source>
        <dbReference type="ARBA" id="ARBA00022475"/>
    </source>
</evidence>
<dbReference type="InterPro" id="IPR019264">
    <property type="entry name" value="DUF2179"/>
</dbReference>
<dbReference type="AlphaFoldDB" id="A0A6A1YQJ7"/>
<evidence type="ECO:0000313" key="8">
    <source>
        <dbReference type="EMBL" id="KAB1963090.1"/>
    </source>
</evidence>
<comment type="subcellular location">
    <subcellularLocation>
        <location evidence="1">Cell membrane</location>
        <topology evidence="1">Multi-pass membrane protein</topology>
    </subcellularLocation>
</comment>
<proteinExistence type="predicted"/>
<feature type="domain" description="DUF2179" evidence="6">
    <location>
        <begin position="2"/>
        <end position="21"/>
    </location>
</feature>
<evidence type="ECO:0000256" key="1">
    <source>
        <dbReference type="ARBA" id="ARBA00004651"/>
    </source>
</evidence>
<evidence type="ECO:0000256" key="4">
    <source>
        <dbReference type="ARBA" id="ARBA00022989"/>
    </source>
</evidence>
<dbReference type="EMBL" id="WBOB01000179">
    <property type="protein sequence ID" value="KAB1963090.1"/>
    <property type="molecule type" value="Genomic_DNA"/>
</dbReference>
<organism evidence="7 9">
    <name type="scientific">Lactobacillus crispatus</name>
    <dbReference type="NCBI Taxonomy" id="47770"/>
    <lineage>
        <taxon>Bacteria</taxon>
        <taxon>Bacillati</taxon>
        <taxon>Bacillota</taxon>
        <taxon>Bacilli</taxon>
        <taxon>Lactobacillales</taxon>
        <taxon>Lactobacillaceae</taxon>
        <taxon>Lactobacillus</taxon>
    </lineage>
</organism>
<keyword evidence="4" id="KW-1133">Transmembrane helix</keyword>
<gene>
    <name evidence="8" type="ORF">F8251_10935</name>
    <name evidence="7" type="ORF">F8251_10950</name>
</gene>
<name>A0A6A1YQJ7_9LACO</name>
<protein>
    <submittedName>
        <fullName evidence="7">DUF2179 domain-containing protein</fullName>
    </submittedName>
</protein>
<dbReference type="Pfam" id="PF10035">
    <property type="entry name" value="DUF2179"/>
    <property type="match status" value="1"/>
</dbReference>
<evidence type="ECO:0000259" key="6">
    <source>
        <dbReference type="Pfam" id="PF10035"/>
    </source>
</evidence>